<keyword evidence="3" id="KW-1185">Reference proteome</keyword>
<protein>
    <submittedName>
        <fullName evidence="2">Pfs domain protein</fullName>
    </submittedName>
</protein>
<evidence type="ECO:0000259" key="1">
    <source>
        <dbReference type="Pfam" id="PF01048"/>
    </source>
</evidence>
<feature type="domain" description="Nucleoside phosphorylase" evidence="1">
    <location>
        <begin position="19"/>
        <end position="268"/>
    </location>
</feature>
<dbReference type="InterPro" id="IPR000845">
    <property type="entry name" value="Nucleoside_phosphorylase_d"/>
</dbReference>
<dbReference type="Proteomes" id="UP001610446">
    <property type="component" value="Unassembled WGS sequence"/>
</dbReference>
<dbReference type="InterPro" id="IPR035994">
    <property type="entry name" value="Nucleoside_phosphorylase_sf"/>
</dbReference>
<organism evidence="2 3">
    <name type="scientific">Aspergillus pseudoustus</name>
    <dbReference type="NCBI Taxonomy" id="1810923"/>
    <lineage>
        <taxon>Eukaryota</taxon>
        <taxon>Fungi</taxon>
        <taxon>Dikarya</taxon>
        <taxon>Ascomycota</taxon>
        <taxon>Pezizomycotina</taxon>
        <taxon>Eurotiomycetes</taxon>
        <taxon>Eurotiomycetidae</taxon>
        <taxon>Eurotiales</taxon>
        <taxon>Aspergillaceae</taxon>
        <taxon>Aspergillus</taxon>
        <taxon>Aspergillus subgen. Nidulantes</taxon>
    </lineage>
</organism>
<evidence type="ECO:0000313" key="2">
    <source>
        <dbReference type="EMBL" id="KAL2836197.1"/>
    </source>
</evidence>
<gene>
    <name evidence="2" type="ORF">BJY01DRAFT_238350</name>
</gene>
<dbReference type="PANTHER" id="PTHR46082:SF11">
    <property type="entry name" value="AAA+ ATPASE DOMAIN-CONTAINING PROTEIN-RELATED"/>
    <property type="match status" value="1"/>
</dbReference>
<name>A0ABR4J832_9EURO</name>
<dbReference type="Gene3D" id="3.40.50.1580">
    <property type="entry name" value="Nucleoside phosphorylase domain"/>
    <property type="match status" value="1"/>
</dbReference>
<evidence type="ECO:0000313" key="3">
    <source>
        <dbReference type="Proteomes" id="UP001610446"/>
    </source>
</evidence>
<sequence length="285" mass="31556">MCEAQKCKRRTLSYQDYTVGWICALDIELAVAKATLDEIHAVLPCQKLDTNTYILGRIDSHNVVIARLPTGTYGATAAATVVTWMLSSFWSIRFVLMVDIGGGVPFHRDIRLGDVVVSKPSKYSSGVVHKPPVTLLTALSKLRAEHIMYGSRIFEFLGDYISPGEPDRLFRAEYKHSERPGSCNSCDELYLVNRPQKTVKSPGIHYGTIASSTQVLRNAIARDNPAQRDEICCIEMEAAGVMDQVPCLVVRGISDYADTHKNDHWQGYAATTAASYVKELLLVIS</sequence>
<reference evidence="2 3" key="1">
    <citation type="submission" date="2024-07" db="EMBL/GenBank/DDBJ databases">
        <title>Section-level genome sequencing and comparative genomics of Aspergillus sections Usti and Cavernicolus.</title>
        <authorList>
            <consortium name="Lawrence Berkeley National Laboratory"/>
            <person name="Nybo J.L."/>
            <person name="Vesth T.C."/>
            <person name="Theobald S."/>
            <person name="Frisvad J.C."/>
            <person name="Larsen T.O."/>
            <person name="Kjaerboelling I."/>
            <person name="Rothschild-Mancinelli K."/>
            <person name="Lyhne E.K."/>
            <person name="Kogle M.E."/>
            <person name="Barry K."/>
            <person name="Clum A."/>
            <person name="Na H."/>
            <person name="Ledsgaard L."/>
            <person name="Lin J."/>
            <person name="Lipzen A."/>
            <person name="Kuo A."/>
            <person name="Riley R."/>
            <person name="Mondo S."/>
            <person name="Labutti K."/>
            <person name="Haridas S."/>
            <person name="Pangalinan J."/>
            <person name="Salamov A.A."/>
            <person name="Simmons B.A."/>
            <person name="Magnuson J.K."/>
            <person name="Chen J."/>
            <person name="Drula E."/>
            <person name="Henrissat B."/>
            <person name="Wiebenga A."/>
            <person name="Lubbers R.J."/>
            <person name="Gomes A.C."/>
            <person name="Makela M.R."/>
            <person name="Stajich J."/>
            <person name="Grigoriev I.V."/>
            <person name="Mortensen U.H."/>
            <person name="De Vries R.P."/>
            <person name="Baker S.E."/>
            <person name="Andersen M.R."/>
        </authorList>
    </citation>
    <scope>NUCLEOTIDE SEQUENCE [LARGE SCALE GENOMIC DNA]</scope>
    <source>
        <strain evidence="2 3">CBS 123904</strain>
    </source>
</reference>
<dbReference type="SUPFAM" id="SSF53167">
    <property type="entry name" value="Purine and uridine phosphorylases"/>
    <property type="match status" value="1"/>
</dbReference>
<dbReference type="EMBL" id="JBFXLU010000183">
    <property type="protein sequence ID" value="KAL2836197.1"/>
    <property type="molecule type" value="Genomic_DNA"/>
</dbReference>
<proteinExistence type="predicted"/>
<accession>A0ABR4J832</accession>
<dbReference type="InterPro" id="IPR053137">
    <property type="entry name" value="NLR-like"/>
</dbReference>
<dbReference type="PANTHER" id="PTHR46082">
    <property type="entry name" value="ATP/GTP-BINDING PROTEIN-RELATED"/>
    <property type="match status" value="1"/>
</dbReference>
<dbReference type="Pfam" id="PF01048">
    <property type="entry name" value="PNP_UDP_1"/>
    <property type="match status" value="1"/>
</dbReference>
<comment type="caution">
    <text evidence="2">The sequence shown here is derived from an EMBL/GenBank/DDBJ whole genome shotgun (WGS) entry which is preliminary data.</text>
</comment>